<feature type="domain" description="Glycoside hydrolase family 9" evidence="11">
    <location>
        <begin position="104"/>
        <end position="569"/>
    </location>
</feature>
<keyword evidence="6" id="KW-0119">Carbohydrate metabolism</keyword>
<evidence type="ECO:0000256" key="7">
    <source>
        <dbReference type="ARBA" id="ARBA00023295"/>
    </source>
</evidence>
<keyword evidence="5" id="KW-0136">Cellulose degradation</keyword>
<reference evidence="12" key="1">
    <citation type="submission" date="2021-01" db="UniProtKB">
        <authorList>
            <consortium name="EnsemblPlants"/>
        </authorList>
    </citation>
    <scope>IDENTIFICATION</scope>
</reference>
<sequence length="604" mass="65726">MHARAPWGGPMEINSESPADEDGSESLGHSSSARPLDEIQQSWLLRPPEPKQKKYVDLGIIIISRKFLLRTVCALVLAAAVAGIITLIVKFVPRSHPQPPPNNYTVALQRSLKFFDAQYSGKLPKPFGVPWRGDSCLNDGKSDGSPTVSSDLVGGFYDGGDAAKFNFPASFAMTMLSWSVIEYSARYEAYGELEHVKAVIKWGTDYLLKTFDSKSNVSVGVIASQIGVQDGKDCWIRPEDITSPRPVSTCTACSDLAGEMAAALASASIVFKNSDAIYSEKLVNGSRKLFKFATERPGRYSATGKPGVAATYNSTNYWDEIMWGATWLYFATGNSSYLTAINDRLARQAGAFAKIQDVSVFSWDNKVAGAILLLTRLRMFLNPGYPFEAILRPSHDQLDLVMCAYLPGGFPRTKGGLILLNNRKPRPLQYAVNAAFLATLYSDYNEALGAHGWDCNGKSHTNKALREFALSQIDYVLGNNPQRTSYIVGYGENYPTHVHHMGASIPKNNVKYGCKEGQQWMNSKNPNPNIIVGAMVAGPDRFDGFHDVRVNPNYTEPALAGNAGLVAALAALSGNTTGVDKNTMFSSVNFKSLIPAPPPPPPPA</sequence>
<dbReference type="InterPro" id="IPR008928">
    <property type="entry name" value="6-hairpin_glycosidase_sf"/>
</dbReference>
<dbReference type="Pfam" id="PF00759">
    <property type="entry name" value="Glyco_hydro_9"/>
    <property type="match status" value="1"/>
</dbReference>
<keyword evidence="7" id="KW-0326">Glycosidase</keyword>
<keyword evidence="10" id="KW-1133">Transmembrane helix</keyword>
<keyword evidence="8" id="KW-0624">Polysaccharide degradation</keyword>
<evidence type="ECO:0000256" key="8">
    <source>
        <dbReference type="ARBA" id="ARBA00023326"/>
    </source>
</evidence>
<dbReference type="Gene3D" id="1.50.10.10">
    <property type="match status" value="1"/>
</dbReference>
<keyword evidence="4" id="KW-0378">Hydrolase</keyword>
<dbReference type="AlphaFoldDB" id="A0A7N0TPY3"/>
<dbReference type="GO" id="GO:0030245">
    <property type="term" value="P:cellulose catabolic process"/>
    <property type="evidence" value="ECO:0007669"/>
    <property type="project" value="UniProtKB-KW"/>
</dbReference>
<dbReference type="Gramene" id="Kaladp0042s0090.1.v1.1">
    <property type="protein sequence ID" value="Kaladp0042s0090.1.v1.1.CDS.1"/>
    <property type="gene ID" value="Kaladp0042s0090.v1.1"/>
</dbReference>
<evidence type="ECO:0000256" key="5">
    <source>
        <dbReference type="ARBA" id="ARBA00023001"/>
    </source>
</evidence>
<evidence type="ECO:0000256" key="6">
    <source>
        <dbReference type="ARBA" id="ARBA00023277"/>
    </source>
</evidence>
<evidence type="ECO:0000313" key="13">
    <source>
        <dbReference type="Proteomes" id="UP000594263"/>
    </source>
</evidence>
<keyword evidence="10" id="KW-0812">Transmembrane</keyword>
<feature type="transmembrane region" description="Helical" evidence="10">
    <location>
        <begin position="67"/>
        <end position="89"/>
    </location>
</feature>
<evidence type="ECO:0000256" key="10">
    <source>
        <dbReference type="SAM" id="Phobius"/>
    </source>
</evidence>
<evidence type="ECO:0000256" key="4">
    <source>
        <dbReference type="ARBA" id="ARBA00022801"/>
    </source>
</evidence>
<dbReference type="FunFam" id="1.50.10.10:FF:000020">
    <property type="entry name" value="Endoglucanase"/>
    <property type="match status" value="1"/>
</dbReference>
<evidence type="ECO:0000256" key="1">
    <source>
        <dbReference type="ARBA" id="ARBA00000966"/>
    </source>
</evidence>
<dbReference type="GO" id="GO:0008810">
    <property type="term" value="F:cellulase activity"/>
    <property type="evidence" value="ECO:0007669"/>
    <property type="project" value="UniProtKB-EC"/>
</dbReference>
<dbReference type="EnsemblPlants" id="Kaladp0042s0090.1.v1.1">
    <property type="protein sequence ID" value="Kaladp0042s0090.1.v1.1.CDS.1"/>
    <property type="gene ID" value="Kaladp0042s0090.v1.1"/>
</dbReference>
<name>A0A7N0TPY3_KALFE</name>
<evidence type="ECO:0000313" key="12">
    <source>
        <dbReference type="EnsemblPlants" id="Kaladp0042s0090.1.v1.1.CDS.1"/>
    </source>
</evidence>
<proteinExistence type="inferred from homology"/>
<evidence type="ECO:0000256" key="9">
    <source>
        <dbReference type="SAM" id="MobiDB-lite"/>
    </source>
</evidence>
<dbReference type="InterPro" id="IPR001701">
    <property type="entry name" value="Glyco_hydro_9"/>
</dbReference>
<evidence type="ECO:0000259" key="11">
    <source>
        <dbReference type="Pfam" id="PF00759"/>
    </source>
</evidence>
<comment type="similarity">
    <text evidence="2">Belongs to the glycosyl hydrolase 9 (cellulase E) family.</text>
</comment>
<feature type="region of interest" description="Disordered" evidence="9">
    <location>
        <begin position="1"/>
        <end position="33"/>
    </location>
</feature>
<dbReference type="SUPFAM" id="SSF48208">
    <property type="entry name" value="Six-hairpin glycosidases"/>
    <property type="match status" value="1"/>
</dbReference>
<protein>
    <recommendedName>
        <fullName evidence="3">cellulase</fullName>
        <ecNumber evidence="3">3.2.1.4</ecNumber>
    </recommendedName>
</protein>
<evidence type="ECO:0000256" key="3">
    <source>
        <dbReference type="ARBA" id="ARBA00012601"/>
    </source>
</evidence>
<dbReference type="Proteomes" id="UP000594263">
    <property type="component" value="Unplaced"/>
</dbReference>
<dbReference type="InterPro" id="IPR012341">
    <property type="entry name" value="6hp_glycosidase-like_sf"/>
</dbReference>
<dbReference type="PANTHER" id="PTHR22298">
    <property type="entry name" value="ENDO-1,4-BETA-GLUCANASE"/>
    <property type="match status" value="1"/>
</dbReference>
<evidence type="ECO:0000256" key="2">
    <source>
        <dbReference type="ARBA" id="ARBA00007072"/>
    </source>
</evidence>
<keyword evidence="13" id="KW-1185">Reference proteome</keyword>
<keyword evidence="10" id="KW-0472">Membrane</keyword>
<accession>A0A7N0TPY3</accession>
<comment type="catalytic activity">
    <reaction evidence="1">
        <text>Endohydrolysis of (1-&gt;4)-beta-D-glucosidic linkages in cellulose, lichenin and cereal beta-D-glucans.</text>
        <dbReference type="EC" id="3.2.1.4"/>
    </reaction>
</comment>
<dbReference type="EC" id="3.2.1.4" evidence="3"/>
<organism evidence="12 13">
    <name type="scientific">Kalanchoe fedtschenkoi</name>
    <name type="common">Lavender scallops</name>
    <name type="synonym">South American air plant</name>
    <dbReference type="NCBI Taxonomy" id="63787"/>
    <lineage>
        <taxon>Eukaryota</taxon>
        <taxon>Viridiplantae</taxon>
        <taxon>Streptophyta</taxon>
        <taxon>Embryophyta</taxon>
        <taxon>Tracheophyta</taxon>
        <taxon>Spermatophyta</taxon>
        <taxon>Magnoliopsida</taxon>
        <taxon>eudicotyledons</taxon>
        <taxon>Gunneridae</taxon>
        <taxon>Pentapetalae</taxon>
        <taxon>Saxifragales</taxon>
        <taxon>Crassulaceae</taxon>
        <taxon>Kalanchoe</taxon>
    </lineage>
</organism>